<keyword evidence="3 7" id="KW-0808">Transferase</keyword>
<dbReference type="SUPFAM" id="SSF56399">
    <property type="entry name" value="ADP-ribosylation"/>
    <property type="match status" value="1"/>
</dbReference>
<dbReference type="EMBL" id="CAJNOK010022279">
    <property type="protein sequence ID" value="CAF1345593.1"/>
    <property type="molecule type" value="Genomic_DNA"/>
</dbReference>
<feature type="domain" description="PARP catalytic" evidence="8">
    <location>
        <begin position="218"/>
        <end position="332"/>
    </location>
</feature>
<dbReference type="PANTHER" id="PTHR46530:SF1">
    <property type="entry name" value="PROTEIN MONO-ADP-RIBOSYLTRANSFERASE PARP4"/>
    <property type="match status" value="1"/>
</dbReference>
<evidence type="ECO:0000256" key="6">
    <source>
        <dbReference type="ARBA" id="ARBA00023242"/>
    </source>
</evidence>
<evidence type="ECO:0000313" key="11">
    <source>
        <dbReference type="EMBL" id="CAF4156573.1"/>
    </source>
</evidence>
<dbReference type="InterPro" id="IPR031273">
    <property type="entry name" value="PARP4"/>
</dbReference>
<feature type="non-terminal residue" evidence="11">
    <location>
        <position position="1"/>
    </location>
</feature>
<evidence type="ECO:0000256" key="1">
    <source>
        <dbReference type="ARBA" id="ARBA00004123"/>
    </source>
</evidence>
<dbReference type="GO" id="GO:0016779">
    <property type="term" value="F:nucleotidyltransferase activity"/>
    <property type="evidence" value="ECO:0007669"/>
    <property type="project" value="UniProtKB-KW"/>
</dbReference>
<dbReference type="PROSITE" id="PS51060">
    <property type="entry name" value="PARP_ALPHA_HD"/>
    <property type="match status" value="1"/>
</dbReference>
<dbReference type="InterPro" id="IPR036616">
    <property type="entry name" value="Poly(ADP-ribose)pol_reg_dom_sf"/>
</dbReference>
<dbReference type="AlphaFoldDB" id="A0A8S2RDA9"/>
<dbReference type="GO" id="GO:0003950">
    <property type="term" value="F:NAD+ poly-ADP-ribosyltransferase activity"/>
    <property type="evidence" value="ECO:0007669"/>
    <property type="project" value="UniProtKB-UniRule"/>
</dbReference>
<dbReference type="EMBL" id="CAJOBA010043912">
    <property type="protein sequence ID" value="CAF4156573.1"/>
    <property type="molecule type" value="Genomic_DNA"/>
</dbReference>
<dbReference type="Proteomes" id="UP000682733">
    <property type="component" value="Unassembled WGS sequence"/>
</dbReference>
<name>A0A8S2RDA9_9BILA</name>
<evidence type="ECO:0000313" key="10">
    <source>
        <dbReference type="EMBL" id="CAF1345593.1"/>
    </source>
</evidence>
<evidence type="ECO:0000256" key="2">
    <source>
        <dbReference type="ARBA" id="ARBA00022676"/>
    </source>
</evidence>
<dbReference type="PANTHER" id="PTHR46530">
    <property type="entry name" value="PROTEIN MONO-ADP-RIBOSYLTRANSFERASE PARP4"/>
    <property type="match status" value="1"/>
</dbReference>
<dbReference type="Gene3D" id="3.90.228.10">
    <property type="match status" value="1"/>
</dbReference>
<evidence type="ECO:0000256" key="5">
    <source>
        <dbReference type="ARBA" id="ARBA00023027"/>
    </source>
</evidence>
<keyword evidence="6" id="KW-0539">Nucleus</keyword>
<proteinExistence type="predicted"/>
<accession>A0A8S2RDA9</accession>
<protein>
    <recommendedName>
        <fullName evidence="7">Poly [ADP-ribose] polymerase</fullName>
        <shortName evidence="7">PARP</shortName>
        <ecNumber evidence="7">2.4.2.-</ecNumber>
    </recommendedName>
</protein>
<dbReference type="PROSITE" id="PS51059">
    <property type="entry name" value="PARP_CATALYTIC"/>
    <property type="match status" value="1"/>
</dbReference>
<comment type="subcellular location">
    <subcellularLocation>
        <location evidence="1">Nucleus</location>
    </subcellularLocation>
</comment>
<feature type="domain" description="PARP alpha-helical" evidence="9">
    <location>
        <begin position="96"/>
        <end position="213"/>
    </location>
</feature>
<dbReference type="Gene3D" id="1.20.142.10">
    <property type="entry name" value="Poly(ADP-ribose) polymerase, regulatory domain"/>
    <property type="match status" value="1"/>
</dbReference>
<evidence type="ECO:0000313" key="12">
    <source>
        <dbReference type="Proteomes" id="UP000682733"/>
    </source>
</evidence>
<sequence length="332" mass="38627">ETRENSFVYFVLEIQVIPDNYHRQDEYHMRFRYEKLQTTTDQNKNQTNIIQYMFSNDSNEQQQLFASYYNRIATMPRITKIKDVLPNNIGSKLLMQSLWHRRIDTQSIDDSTCQLVESIWLESIGDLKEMLSVQPETITLKTIIEAEAVLLEQKRLLDTNIEVVSFEINLKFYSLIPHNFNFVLDLNNRRVLAEKMSLCQMLRDMLTVNEITNWNIKASIEAKYRSLNCYISKIDKDSVEFKKLTNMINSSTDPNEEVIVDSIFEITRQTETINFKATLHNQCQLFHGSKYSNFLGILSRGLLMPKIVVNELGGSRSDIGHLGCGLYFSDSA</sequence>
<dbReference type="EC" id="2.4.2.-" evidence="7"/>
<dbReference type="GO" id="GO:0005737">
    <property type="term" value="C:cytoplasm"/>
    <property type="evidence" value="ECO:0007669"/>
    <property type="project" value="TreeGrafter"/>
</dbReference>
<dbReference type="Pfam" id="PF00644">
    <property type="entry name" value="PARP"/>
    <property type="match status" value="1"/>
</dbReference>
<evidence type="ECO:0000256" key="3">
    <source>
        <dbReference type="ARBA" id="ARBA00022679"/>
    </source>
</evidence>
<gene>
    <name evidence="10" type="ORF">OVA965_LOCUS30550</name>
    <name evidence="11" type="ORF">TMI583_LOCUS31356</name>
</gene>
<dbReference type="SUPFAM" id="SSF47587">
    <property type="entry name" value="Domain of poly(ADP-ribose) polymerase"/>
    <property type="match status" value="1"/>
</dbReference>
<dbReference type="GO" id="GO:0005634">
    <property type="term" value="C:nucleus"/>
    <property type="evidence" value="ECO:0007669"/>
    <property type="project" value="UniProtKB-SubCell"/>
</dbReference>
<dbReference type="InterPro" id="IPR012317">
    <property type="entry name" value="Poly(ADP-ribose)pol_cat_dom"/>
</dbReference>
<organism evidence="11 12">
    <name type="scientific">Didymodactylos carnosus</name>
    <dbReference type="NCBI Taxonomy" id="1234261"/>
    <lineage>
        <taxon>Eukaryota</taxon>
        <taxon>Metazoa</taxon>
        <taxon>Spiralia</taxon>
        <taxon>Gnathifera</taxon>
        <taxon>Rotifera</taxon>
        <taxon>Eurotatoria</taxon>
        <taxon>Bdelloidea</taxon>
        <taxon>Philodinida</taxon>
        <taxon>Philodinidae</taxon>
        <taxon>Didymodactylos</taxon>
    </lineage>
</organism>
<keyword evidence="4" id="KW-0548">Nucleotidyltransferase</keyword>
<comment type="caution">
    <text evidence="11">The sequence shown here is derived from an EMBL/GenBank/DDBJ whole genome shotgun (WGS) entry which is preliminary data.</text>
</comment>
<evidence type="ECO:0000256" key="4">
    <source>
        <dbReference type="ARBA" id="ARBA00022695"/>
    </source>
</evidence>
<dbReference type="Proteomes" id="UP000677228">
    <property type="component" value="Unassembled WGS sequence"/>
</dbReference>
<keyword evidence="5 7" id="KW-0520">NAD</keyword>
<evidence type="ECO:0000259" key="9">
    <source>
        <dbReference type="PROSITE" id="PS51060"/>
    </source>
</evidence>
<feature type="non-terminal residue" evidence="11">
    <location>
        <position position="332"/>
    </location>
</feature>
<reference evidence="11" key="1">
    <citation type="submission" date="2021-02" db="EMBL/GenBank/DDBJ databases">
        <authorList>
            <person name="Nowell W R."/>
        </authorList>
    </citation>
    <scope>NUCLEOTIDE SEQUENCE</scope>
</reference>
<dbReference type="InterPro" id="IPR004102">
    <property type="entry name" value="Poly(ADP-ribose)pol_reg_dom"/>
</dbReference>
<evidence type="ECO:0000256" key="7">
    <source>
        <dbReference type="RuleBase" id="RU362114"/>
    </source>
</evidence>
<evidence type="ECO:0000259" key="8">
    <source>
        <dbReference type="PROSITE" id="PS51059"/>
    </source>
</evidence>
<keyword evidence="2 7" id="KW-0328">Glycosyltransferase</keyword>